<accession>A0A7M7J6W3</accession>
<dbReference type="FunCoup" id="A0A7M7J6W3">
    <property type="interactions" value="844"/>
</dbReference>
<dbReference type="InterPro" id="IPR015943">
    <property type="entry name" value="WD40/YVTN_repeat-like_dom_sf"/>
</dbReference>
<keyword evidence="4" id="KW-0833">Ubl conjugation pathway</keyword>
<dbReference type="RefSeq" id="XP_022645253.1">
    <property type="nucleotide sequence ID" value="XM_022789518.1"/>
</dbReference>
<evidence type="ECO:0000256" key="2">
    <source>
        <dbReference type="ARBA" id="ARBA00022618"/>
    </source>
</evidence>
<dbReference type="GO" id="GO:0070979">
    <property type="term" value="P:protein K11-linked ubiquitination"/>
    <property type="evidence" value="ECO:0007669"/>
    <property type="project" value="TreeGrafter"/>
</dbReference>
<feature type="compositionally biased region" description="Acidic residues" evidence="6">
    <location>
        <begin position="704"/>
        <end position="717"/>
    </location>
</feature>
<feature type="compositionally biased region" description="Basic and acidic residues" evidence="6">
    <location>
        <begin position="718"/>
        <end position="729"/>
    </location>
</feature>
<dbReference type="OMA" id="FTESHCE"/>
<evidence type="ECO:0000256" key="3">
    <source>
        <dbReference type="ARBA" id="ARBA00022776"/>
    </source>
</evidence>
<feature type="compositionally biased region" description="Acidic residues" evidence="6">
    <location>
        <begin position="662"/>
        <end position="678"/>
    </location>
</feature>
<dbReference type="GO" id="GO:0051301">
    <property type="term" value="P:cell division"/>
    <property type="evidence" value="ECO:0007669"/>
    <property type="project" value="UniProtKB-KW"/>
</dbReference>
<dbReference type="Pfam" id="PF12896">
    <property type="entry name" value="ANAPC4"/>
    <property type="match status" value="1"/>
</dbReference>
<evidence type="ECO:0000259" key="8">
    <source>
        <dbReference type="Pfam" id="PF12896"/>
    </source>
</evidence>
<evidence type="ECO:0000256" key="6">
    <source>
        <dbReference type="SAM" id="MobiDB-lite"/>
    </source>
</evidence>
<proteinExistence type="predicted"/>
<evidence type="ECO:0000259" key="7">
    <source>
        <dbReference type="Pfam" id="PF12894"/>
    </source>
</evidence>
<dbReference type="InterPro" id="IPR024789">
    <property type="entry name" value="APC4"/>
</dbReference>
<dbReference type="EnsemblMetazoa" id="XM_022789518">
    <property type="protein sequence ID" value="XP_022645253"/>
    <property type="gene ID" value="LOC111243655"/>
</dbReference>
<feature type="region of interest" description="Disordered" evidence="6">
    <location>
        <begin position="118"/>
        <end position="137"/>
    </location>
</feature>
<evidence type="ECO:0000256" key="4">
    <source>
        <dbReference type="ARBA" id="ARBA00022786"/>
    </source>
</evidence>
<dbReference type="GeneID" id="111243655"/>
<organism evidence="9 10">
    <name type="scientific">Varroa destructor</name>
    <name type="common">Honeybee mite</name>
    <dbReference type="NCBI Taxonomy" id="109461"/>
    <lineage>
        <taxon>Eukaryota</taxon>
        <taxon>Metazoa</taxon>
        <taxon>Ecdysozoa</taxon>
        <taxon>Arthropoda</taxon>
        <taxon>Chelicerata</taxon>
        <taxon>Arachnida</taxon>
        <taxon>Acari</taxon>
        <taxon>Parasitiformes</taxon>
        <taxon>Mesostigmata</taxon>
        <taxon>Gamasina</taxon>
        <taxon>Dermanyssoidea</taxon>
        <taxon>Varroidae</taxon>
        <taxon>Varroa</taxon>
    </lineage>
</organism>
<evidence type="ECO:0000256" key="5">
    <source>
        <dbReference type="ARBA" id="ARBA00023306"/>
    </source>
</evidence>
<dbReference type="InParanoid" id="A0A7M7J6W3"/>
<feature type="region of interest" description="Disordered" evidence="6">
    <location>
        <begin position="661"/>
        <end position="729"/>
    </location>
</feature>
<dbReference type="InterPro" id="IPR036322">
    <property type="entry name" value="WD40_repeat_dom_sf"/>
</dbReference>
<dbReference type="PANTHER" id="PTHR13260:SF0">
    <property type="entry name" value="ANAPHASE-PROMOTING COMPLEX SUBUNIT 4"/>
    <property type="match status" value="1"/>
</dbReference>
<reference evidence="9" key="1">
    <citation type="submission" date="2021-01" db="UniProtKB">
        <authorList>
            <consortium name="EnsemblMetazoa"/>
        </authorList>
    </citation>
    <scope>IDENTIFICATION</scope>
</reference>
<dbReference type="CTD" id="31835"/>
<keyword evidence="3" id="KW-0498">Mitosis</keyword>
<dbReference type="InterPro" id="IPR024790">
    <property type="entry name" value="APC4_long_dom"/>
</dbReference>
<protein>
    <recommendedName>
        <fullName evidence="1">Anaphase-promoting complex subunit 4</fullName>
    </recommendedName>
</protein>
<dbReference type="InterPro" id="IPR024977">
    <property type="entry name" value="Apc4-like_WD40_dom"/>
</dbReference>
<feature type="domain" description="Anaphase-promoting complex subunit 4 long" evidence="8">
    <location>
        <begin position="197"/>
        <end position="389"/>
    </location>
</feature>
<dbReference type="Proteomes" id="UP000594260">
    <property type="component" value="Unplaced"/>
</dbReference>
<evidence type="ECO:0000313" key="9">
    <source>
        <dbReference type="EnsemblMetazoa" id="XP_022645253"/>
    </source>
</evidence>
<name>A0A7M7J6W3_VARDE</name>
<dbReference type="KEGG" id="vde:111243655"/>
<sequence>MAPFQQLEDKSLSGVAHLMAWSPRMDLLAIAFESGEVVVHRHRWQKVWARPKPREEGVIVQALHWKPDGQLLAISYSDSRLELCHVEQGQVVHHIKDDRPVTGLHWILDPDRDRVGDVVSQDNHPSKLEPLKNLKTARPPPEKVPFNMLLCLSRDTLNLYLHGTLPCGSIQASDLLCASMSHDAARIFSVSRAGEYIVYSTPLLKEKLDQLQTMAYYNRHIGHLDEYLGASMSLLRESWDDVVLEMDSKLINFSHGASFSDDLLELVVFGTLSTALRDVLLYKVTPKGLHKLSVSVEACYSNLTRILSSHVLPVCHRLFFHIEQMKGLASWKEYALCSISLETLEGLSRALRSFVLKVLELHQVATWNIGNLKTFFRWLYGTVLSLTDESVPEDVLRHMEGDLAKVSAYLVCSRDNDLTLDQVGQYLSEHPLKMQIHEFGIPILSELGLSEHRKETSLMLEYIHLKDSIKGAFEGLGVGFTRGVQPKILAGPIDIGKDVMYSQLVTETNVFTCIVPSPESQHMLVFRDEEFCVLKFGAFFSTSLRGAGEAAEQPKAIVAAQLYSGDVITVLLRDPEQLQQVVLAQFPLIRVDEWQAVAALRADWRIGALDAGSYIDKMNHRVLDRCPIPSSVGNAQVLAVSGSRNLCCVRVNGRRMRLLEMDVNEDDEEEDAEDEADDTVPGTSQGLEGSRGSLAASSNRDPQQTEDIDIDGTDDAADVDKENHQKIDN</sequence>
<dbReference type="SUPFAM" id="SSF50978">
    <property type="entry name" value="WD40 repeat-like"/>
    <property type="match status" value="1"/>
</dbReference>
<keyword evidence="2" id="KW-0132">Cell division</keyword>
<dbReference type="PANTHER" id="PTHR13260">
    <property type="entry name" value="ANAPHASE PROMOTING COMPLEX SUBUNIT 4 APC4"/>
    <property type="match status" value="1"/>
</dbReference>
<dbReference type="Gene3D" id="2.130.10.10">
    <property type="entry name" value="YVTN repeat-like/Quinoprotein amine dehydrogenase"/>
    <property type="match status" value="1"/>
</dbReference>
<evidence type="ECO:0000313" key="10">
    <source>
        <dbReference type="Proteomes" id="UP000594260"/>
    </source>
</evidence>
<dbReference type="GO" id="GO:0034399">
    <property type="term" value="C:nuclear periphery"/>
    <property type="evidence" value="ECO:0007669"/>
    <property type="project" value="TreeGrafter"/>
</dbReference>
<dbReference type="GO" id="GO:0031145">
    <property type="term" value="P:anaphase-promoting complex-dependent catabolic process"/>
    <property type="evidence" value="ECO:0007669"/>
    <property type="project" value="InterPro"/>
</dbReference>
<dbReference type="OrthoDB" id="2110451at2759"/>
<keyword evidence="5" id="KW-0131">Cell cycle</keyword>
<dbReference type="Pfam" id="PF12894">
    <property type="entry name" value="ANAPC4_WD40"/>
    <property type="match status" value="1"/>
</dbReference>
<dbReference type="AlphaFoldDB" id="A0A7M7J6W3"/>
<feature type="domain" description="Anaphase-promoting complex subunit 4-like WD40" evidence="7">
    <location>
        <begin position="19"/>
        <end position="107"/>
    </location>
</feature>
<evidence type="ECO:0000256" key="1">
    <source>
        <dbReference type="ARBA" id="ARBA00016067"/>
    </source>
</evidence>
<keyword evidence="10" id="KW-1185">Reference proteome</keyword>
<dbReference type="GO" id="GO:0005680">
    <property type="term" value="C:anaphase-promoting complex"/>
    <property type="evidence" value="ECO:0007669"/>
    <property type="project" value="InterPro"/>
</dbReference>